<dbReference type="Gene3D" id="1.10.510.10">
    <property type="entry name" value="Transferase(Phosphotransferase) domain 1"/>
    <property type="match status" value="1"/>
</dbReference>
<dbReference type="FunFam" id="2.60.120.1190:FF:000002">
    <property type="entry name" value="epithelial discoidin domain-containing receptor 1"/>
    <property type="match status" value="1"/>
</dbReference>
<keyword evidence="5 20" id="KW-0812">Transmembrane</keyword>
<dbReference type="GO" id="GO:0010976">
    <property type="term" value="P:positive regulation of neuron projection development"/>
    <property type="evidence" value="ECO:0007669"/>
    <property type="project" value="TreeGrafter"/>
</dbReference>
<evidence type="ECO:0000313" key="24">
    <source>
        <dbReference type="Proteomes" id="UP001488838"/>
    </source>
</evidence>
<dbReference type="Proteomes" id="UP001488838">
    <property type="component" value="Unassembled WGS sequence"/>
</dbReference>
<feature type="transmembrane region" description="Helical" evidence="20">
    <location>
        <begin position="420"/>
        <end position="442"/>
    </location>
</feature>
<sequence length="880" mass="97722">MRALGEQTLLPVCPLQRCCPLLRRLEGSGAMGTGTLFSLLLLLLLVTIGDADMKGHFDPAKCRYALGMQDRTIPDSDISVSSSWSDSTAARHSSYRLRYSRDGRRWMGWKDRWGQEVISGNEDPGGVVLKDLGPPMVARLVRFYPRADRVMSVCLRVELYGCLWRDGLLSYTAPVGQTMYLSEAVHLNDSTYDGYTAGGLQYGGLGQLADGVVGLDDFRQSQELRVWPGYDYVGWSNHSFPSGYVEMEFEFDRLRTFQTMEVHCNNMHTLGARLPGGVECRFKRGPAMAWEGEPVRHALGGSLGDPRARAISVPLGGRVGRFLQCRFLFAGPWLLFSEISFISNVMNDSSDSFPPAPWWPPGPPPTNFSNFGEQFSGAVPPRPPPLVRQDSCCGADHSPLLELEPRGQQPVAKAEGSPTAILIGCLVAIILLLLLIIALMLWRLHWRRLLSKAERRVLEEELTVHLSVPGDTILINNRPGPREPPPYQEPRPRGTPPHSAPCVPNGSALLLSNPAYRLLLATYARPPRGPGPPTPAWAKPTNTQACSGDYMEPEKPGAPLLPPPPQNSVPHYAEADIVTLQGVTGGNTYAVPALPPGAVGDGPPRVDFPRSRLRFKEKLGEGQFGEPPPCFPRNDFLKEVKIMSRLKDPNIIRLLGVCVQDDPLCMITDYMENGDLNQFLSAHQLENKAAQGMPGDRESDQGPTISYPMLLHVGAQIASGMRYLATLNFVHRDLATRNCLVGENFTIKIADFGMSRNLYAGDYYRVQGRAVLPIRWMAWECILMGKFTTASDVWAFGVTLWEVLMLCRSQPFGQLTDEQVIENAGEFFRDQGRQVYLSRPPACPQTLYELMLRCWSREPEQRPPFAQLHRFLADDALNTV</sequence>
<evidence type="ECO:0000256" key="15">
    <source>
        <dbReference type="ARBA" id="ARBA00023180"/>
    </source>
</evidence>
<evidence type="ECO:0000256" key="12">
    <source>
        <dbReference type="ARBA" id="ARBA00023137"/>
    </source>
</evidence>
<evidence type="ECO:0000256" key="4">
    <source>
        <dbReference type="ARBA" id="ARBA00022679"/>
    </source>
</evidence>
<dbReference type="InterPro" id="IPR050122">
    <property type="entry name" value="RTK"/>
</dbReference>
<evidence type="ECO:0000256" key="8">
    <source>
        <dbReference type="ARBA" id="ARBA00022777"/>
    </source>
</evidence>
<evidence type="ECO:0000256" key="14">
    <source>
        <dbReference type="ARBA" id="ARBA00023170"/>
    </source>
</evidence>
<dbReference type="GO" id="GO:0038062">
    <property type="term" value="F:protein tyrosine kinase collagen receptor activity"/>
    <property type="evidence" value="ECO:0007669"/>
    <property type="project" value="TreeGrafter"/>
</dbReference>
<keyword evidence="10 20" id="KW-1133">Transmembrane helix</keyword>
<dbReference type="PANTHER" id="PTHR24416">
    <property type="entry name" value="TYROSINE-PROTEIN KINASE RECEPTOR"/>
    <property type="match status" value="1"/>
</dbReference>
<dbReference type="InterPro" id="IPR002011">
    <property type="entry name" value="Tyr_kinase_rcpt_2_CS"/>
</dbReference>
<evidence type="ECO:0000256" key="6">
    <source>
        <dbReference type="ARBA" id="ARBA00022729"/>
    </source>
</evidence>
<evidence type="ECO:0000259" key="22">
    <source>
        <dbReference type="PROSITE" id="PS50022"/>
    </source>
</evidence>
<dbReference type="FunFam" id="1.10.510.10:FF:000053">
    <property type="entry name" value="Epithelial discoidin domain-containing receptor 1"/>
    <property type="match status" value="1"/>
</dbReference>
<dbReference type="Gene3D" id="2.60.120.1190">
    <property type="match status" value="1"/>
</dbReference>
<keyword evidence="8" id="KW-0418">Kinase</keyword>
<keyword evidence="3" id="KW-1003">Cell membrane</keyword>
<keyword evidence="14" id="KW-0675">Receptor</keyword>
<keyword evidence="9" id="KW-0067">ATP-binding</keyword>
<dbReference type="InterPro" id="IPR008979">
    <property type="entry name" value="Galactose-bd-like_sf"/>
</dbReference>
<keyword evidence="12" id="KW-0829">Tyrosine-protein kinase</keyword>
<dbReference type="SMART" id="SM00219">
    <property type="entry name" value="TyrKc"/>
    <property type="match status" value="1"/>
</dbReference>
<name>A0AAW0HHR2_MYOGA</name>
<keyword evidence="15" id="KW-0325">Glycoprotein</keyword>
<dbReference type="Gene3D" id="2.60.120.260">
    <property type="entry name" value="Galactose-binding domain-like"/>
    <property type="match status" value="2"/>
</dbReference>
<evidence type="ECO:0000256" key="7">
    <source>
        <dbReference type="ARBA" id="ARBA00022741"/>
    </source>
</evidence>
<dbReference type="SUPFAM" id="SSF56112">
    <property type="entry name" value="Protein kinase-like (PK-like)"/>
    <property type="match status" value="1"/>
</dbReference>
<dbReference type="PROSITE" id="PS50011">
    <property type="entry name" value="PROTEIN_KINASE_DOM"/>
    <property type="match status" value="1"/>
</dbReference>
<dbReference type="InterPro" id="IPR000719">
    <property type="entry name" value="Prot_kinase_dom"/>
</dbReference>
<comment type="caution">
    <text evidence="23">The sequence shown here is derived from an EMBL/GenBank/DDBJ whole genome shotgun (WGS) entry which is preliminary data.</text>
</comment>
<keyword evidence="6" id="KW-0732">Signal</keyword>
<dbReference type="InterPro" id="IPR000421">
    <property type="entry name" value="FA58C"/>
</dbReference>
<feature type="region of interest" description="Disordered" evidence="19">
    <location>
        <begin position="473"/>
        <end position="502"/>
    </location>
</feature>
<evidence type="ECO:0000256" key="16">
    <source>
        <dbReference type="ARBA" id="ARBA00051243"/>
    </source>
</evidence>
<evidence type="ECO:0000256" key="2">
    <source>
        <dbReference type="ARBA" id="ARBA00011902"/>
    </source>
</evidence>
<dbReference type="PROSITE" id="PS50022">
    <property type="entry name" value="FA58C_3"/>
    <property type="match status" value="1"/>
</dbReference>
<feature type="transmembrane region" description="Helical" evidence="20">
    <location>
        <begin position="30"/>
        <end position="48"/>
    </location>
</feature>
<evidence type="ECO:0000256" key="11">
    <source>
        <dbReference type="ARBA" id="ARBA00023136"/>
    </source>
</evidence>
<evidence type="ECO:0000256" key="5">
    <source>
        <dbReference type="ARBA" id="ARBA00022692"/>
    </source>
</evidence>
<comment type="catalytic activity">
    <reaction evidence="16">
        <text>L-tyrosyl-[protein] + ATP = O-phospho-L-tyrosyl-[protein] + ADP + H(+)</text>
        <dbReference type="Rhea" id="RHEA:10596"/>
        <dbReference type="Rhea" id="RHEA-COMP:10136"/>
        <dbReference type="Rhea" id="RHEA-COMP:20101"/>
        <dbReference type="ChEBI" id="CHEBI:15378"/>
        <dbReference type="ChEBI" id="CHEBI:30616"/>
        <dbReference type="ChEBI" id="CHEBI:46858"/>
        <dbReference type="ChEBI" id="CHEBI:61978"/>
        <dbReference type="ChEBI" id="CHEBI:456216"/>
        <dbReference type="EC" id="2.7.10.1"/>
    </reaction>
</comment>
<reference evidence="23 24" key="1">
    <citation type="journal article" date="2023" name="bioRxiv">
        <title>Conserved and derived expression patterns and positive selection on dental genes reveal complex evolutionary context of ever-growing rodent molars.</title>
        <authorList>
            <person name="Calamari Z.T."/>
            <person name="Song A."/>
            <person name="Cohen E."/>
            <person name="Akter M."/>
            <person name="Roy R.D."/>
            <person name="Hallikas O."/>
            <person name="Christensen M.M."/>
            <person name="Li P."/>
            <person name="Marangoni P."/>
            <person name="Jernvall J."/>
            <person name="Klein O.D."/>
        </authorList>
    </citation>
    <scope>NUCLEOTIDE SEQUENCE [LARGE SCALE GENOMIC DNA]</scope>
    <source>
        <strain evidence="23">V071</strain>
    </source>
</reference>
<dbReference type="PROSITE" id="PS00109">
    <property type="entry name" value="PROTEIN_KINASE_TYR"/>
    <property type="match status" value="1"/>
</dbReference>
<dbReference type="Pfam" id="PF00754">
    <property type="entry name" value="F5_F8_type_C"/>
    <property type="match status" value="1"/>
</dbReference>
<dbReference type="GO" id="GO:0051897">
    <property type="term" value="P:positive regulation of phosphatidylinositol 3-kinase/protein kinase B signal transduction"/>
    <property type="evidence" value="ECO:0007669"/>
    <property type="project" value="TreeGrafter"/>
</dbReference>
<gene>
    <name evidence="23" type="ORF">U0070_011297</name>
</gene>
<evidence type="ECO:0000256" key="20">
    <source>
        <dbReference type="SAM" id="Phobius"/>
    </source>
</evidence>
<dbReference type="GO" id="GO:0005518">
    <property type="term" value="F:collagen binding"/>
    <property type="evidence" value="ECO:0007669"/>
    <property type="project" value="TreeGrafter"/>
</dbReference>
<dbReference type="SMART" id="SM00231">
    <property type="entry name" value="FA58C"/>
    <property type="match status" value="1"/>
</dbReference>
<dbReference type="InterPro" id="IPR020635">
    <property type="entry name" value="Tyr_kinase_cat_dom"/>
</dbReference>
<dbReference type="GO" id="GO:0005524">
    <property type="term" value="F:ATP binding"/>
    <property type="evidence" value="ECO:0007669"/>
    <property type="project" value="UniProtKB-KW"/>
</dbReference>
<organism evidence="23 24">
    <name type="scientific">Myodes glareolus</name>
    <name type="common">Bank vole</name>
    <name type="synonym">Clethrionomys glareolus</name>
    <dbReference type="NCBI Taxonomy" id="447135"/>
    <lineage>
        <taxon>Eukaryota</taxon>
        <taxon>Metazoa</taxon>
        <taxon>Chordata</taxon>
        <taxon>Craniata</taxon>
        <taxon>Vertebrata</taxon>
        <taxon>Euteleostomi</taxon>
        <taxon>Mammalia</taxon>
        <taxon>Eutheria</taxon>
        <taxon>Euarchontoglires</taxon>
        <taxon>Glires</taxon>
        <taxon>Rodentia</taxon>
        <taxon>Myomorpha</taxon>
        <taxon>Muroidea</taxon>
        <taxon>Cricetidae</taxon>
        <taxon>Arvicolinae</taxon>
        <taxon>Myodes</taxon>
    </lineage>
</organism>
<evidence type="ECO:0000256" key="18">
    <source>
        <dbReference type="ARBA" id="ARBA00082730"/>
    </source>
</evidence>
<keyword evidence="11 20" id="KW-0472">Membrane</keyword>
<evidence type="ECO:0000256" key="19">
    <source>
        <dbReference type="SAM" id="MobiDB-lite"/>
    </source>
</evidence>
<dbReference type="AlphaFoldDB" id="A0AAW0HHR2"/>
<dbReference type="Pfam" id="PF07714">
    <property type="entry name" value="PK_Tyr_Ser-Thr"/>
    <property type="match status" value="1"/>
</dbReference>
<evidence type="ECO:0000256" key="10">
    <source>
        <dbReference type="ARBA" id="ARBA00022989"/>
    </source>
</evidence>
<keyword evidence="24" id="KW-1185">Reference proteome</keyword>
<dbReference type="InterPro" id="IPR011009">
    <property type="entry name" value="Kinase-like_dom_sf"/>
</dbReference>
<keyword evidence="4" id="KW-0808">Transferase</keyword>
<evidence type="ECO:0000256" key="17">
    <source>
        <dbReference type="ARBA" id="ARBA00080227"/>
    </source>
</evidence>
<keyword evidence="7" id="KW-0547">Nucleotide-binding</keyword>
<dbReference type="PANTHER" id="PTHR24416:SF333">
    <property type="entry name" value="EPITHELIAL DISCOIDIN DOMAIN-CONTAINING RECEPTOR 1"/>
    <property type="match status" value="1"/>
</dbReference>
<accession>A0AAW0HHR2</accession>
<dbReference type="Pfam" id="PF21114">
    <property type="entry name" value="DDR1-2_DS-like"/>
    <property type="match status" value="1"/>
</dbReference>
<evidence type="ECO:0000256" key="3">
    <source>
        <dbReference type="ARBA" id="ARBA00022475"/>
    </source>
</evidence>
<dbReference type="SUPFAM" id="SSF49785">
    <property type="entry name" value="Galactose-binding domain-like"/>
    <property type="match status" value="1"/>
</dbReference>
<proteinExistence type="predicted"/>
<dbReference type="GO" id="GO:0005886">
    <property type="term" value="C:plasma membrane"/>
    <property type="evidence" value="ECO:0007669"/>
    <property type="project" value="UniProtKB-SubCell"/>
</dbReference>
<evidence type="ECO:0000313" key="23">
    <source>
        <dbReference type="EMBL" id="KAK7802427.1"/>
    </source>
</evidence>
<feature type="domain" description="Protein kinase" evidence="21">
    <location>
        <begin position="588"/>
        <end position="872"/>
    </location>
</feature>
<evidence type="ECO:0000256" key="13">
    <source>
        <dbReference type="ARBA" id="ARBA00023157"/>
    </source>
</evidence>
<dbReference type="PROSITE" id="PS00239">
    <property type="entry name" value="RECEPTOR_TYR_KIN_II"/>
    <property type="match status" value="1"/>
</dbReference>
<keyword evidence="13" id="KW-1015">Disulfide bond</keyword>
<protein>
    <recommendedName>
        <fullName evidence="2">receptor protein-tyrosine kinase</fullName>
        <ecNumber evidence="2">2.7.10.1</ecNumber>
    </recommendedName>
    <alternativeName>
        <fullName evidence="18">Cell adhesion kinase</fullName>
    </alternativeName>
    <alternativeName>
        <fullName evidence="17">Tyrosine-protein kinase CAK</fullName>
    </alternativeName>
</protein>
<dbReference type="PROSITE" id="PS01286">
    <property type="entry name" value="FA58C_2"/>
    <property type="match status" value="1"/>
</dbReference>
<evidence type="ECO:0000259" key="21">
    <source>
        <dbReference type="PROSITE" id="PS50011"/>
    </source>
</evidence>
<dbReference type="InterPro" id="IPR048525">
    <property type="entry name" value="DDR1-2_DS-like"/>
</dbReference>
<feature type="compositionally biased region" description="Pro residues" evidence="19">
    <location>
        <begin position="482"/>
        <end position="499"/>
    </location>
</feature>
<dbReference type="EC" id="2.7.10.1" evidence="2"/>
<dbReference type="GO" id="GO:0043235">
    <property type="term" value="C:receptor complex"/>
    <property type="evidence" value="ECO:0007669"/>
    <property type="project" value="TreeGrafter"/>
</dbReference>
<dbReference type="InterPro" id="IPR001245">
    <property type="entry name" value="Ser-Thr/Tyr_kinase_cat_dom"/>
</dbReference>
<evidence type="ECO:0000256" key="9">
    <source>
        <dbReference type="ARBA" id="ARBA00022840"/>
    </source>
</evidence>
<dbReference type="InterPro" id="IPR008266">
    <property type="entry name" value="Tyr_kinase_AS"/>
</dbReference>
<evidence type="ECO:0000256" key="1">
    <source>
        <dbReference type="ARBA" id="ARBA00004251"/>
    </source>
</evidence>
<feature type="domain" description="F5/8 type C" evidence="22">
    <location>
        <begin position="93"/>
        <end position="162"/>
    </location>
</feature>
<comment type="subcellular location">
    <subcellularLocation>
        <location evidence="1">Cell membrane</location>
        <topology evidence="1">Single-pass type I membrane protein</topology>
    </subcellularLocation>
</comment>
<dbReference type="EMBL" id="JBBHLL010000463">
    <property type="protein sequence ID" value="KAK7802427.1"/>
    <property type="molecule type" value="Genomic_DNA"/>
</dbReference>
<dbReference type="PRINTS" id="PR00109">
    <property type="entry name" value="TYRKINASE"/>
</dbReference>
<dbReference type="Gene3D" id="3.30.200.20">
    <property type="entry name" value="Phosphorylase Kinase, domain 1"/>
    <property type="match status" value="2"/>
</dbReference>